<dbReference type="EMBL" id="JBOK01000023">
    <property type="protein sequence ID" value="EXU78950.1"/>
    <property type="molecule type" value="Genomic_DNA"/>
</dbReference>
<dbReference type="InterPro" id="IPR027444">
    <property type="entry name" value="H-NS_C_dom"/>
</dbReference>
<evidence type="ECO:0000313" key="6">
    <source>
        <dbReference type="EMBL" id="EXU78950.1"/>
    </source>
</evidence>
<feature type="domain" description="DNA-binding protein H-NS-like C-terminal" evidence="5">
    <location>
        <begin position="53"/>
        <end position="92"/>
    </location>
</feature>
<evidence type="ECO:0000256" key="3">
    <source>
        <dbReference type="ARBA" id="ARBA00022490"/>
    </source>
</evidence>
<evidence type="ECO:0000256" key="2">
    <source>
        <dbReference type="ARBA" id="ARBA00010610"/>
    </source>
</evidence>
<proteinExistence type="inferred from homology"/>
<evidence type="ECO:0000259" key="5">
    <source>
        <dbReference type="SMART" id="SM00528"/>
    </source>
</evidence>
<dbReference type="AlphaFoldDB" id="A0A014NYI8"/>
<dbReference type="RefSeq" id="WP_043386701.1">
    <property type="nucleotide sequence ID" value="NZ_JBOK01000023.1"/>
</dbReference>
<dbReference type="GO" id="GO:0009295">
    <property type="term" value="C:nucleoid"/>
    <property type="evidence" value="ECO:0007669"/>
    <property type="project" value="UniProtKB-SubCell"/>
</dbReference>
<dbReference type="GO" id="GO:0032993">
    <property type="term" value="C:protein-DNA complex"/>
    <property type="evidence" value="ECO:0007669"/>
    <property type="project" value="TreeGrafter"/>
</dbReference>
<evidence type="ECO:0000256" key="4">
    <source>
        <dbReference type="ARBA" id="ARBA00023125"/>
    </source>
</evidence>
<dbReference type="PANTHER" id="PTHR38097">
    <property type="match status" value="1"/>
</dbReference>
<name>A0A014NYI8_9BURK</name>
<comment type="subcellular location">
    <subcellularLocation>
        <location evidence="1">Cytoplasm</location>
        <location evidence="1">Nucleoid</location>
    </subcellularLocation>
</comment>
<comment type="caution">
    <text evidence="6">The sequence shown here is derived from an EMBL/GenBank/DDBJ whole genome shotgun (WGS) entry which is preliminary data.</text>
</comment>
<evidence type="ECO:0000256" key="1">
    <source>
        <dbReference type="ARBA" id="ARBA00004453"/>
    </source>
</evidence>
<organism evidence="6 7">
    <name type="scientific">Comamonas aquatica DA1877</name>
    <dbReference type="NCBI Taxonomy" id="1457173"/>
    <lineage>
        <taxon>Bacteria</taxon>
        <taxon>Pseudomonadati</taxon>
        <taxon>Pseudomonadota</taxon>
        <taxon>Betaproteobacteria</taxon>
        <taxon>Burkholderiales</taxon>
        <taxon>Comamonadaceae</taxon>
        <taxon>Comamonas</taxon>
    </lineage>
</organism>
<keyword evidence="3" id="KW-0963">Cytoplasm</keyword>
<dbReference type="Gene3D" id="4.10.430.10">
    <property type="entry name" value="Histone-like protein H-NS, C-terminal domain"/>
    <property type="match status" value="1"/>
</dbReference>
<accession>A0A014NYI8</accession>
<dbReference type="GO" id="GO:0003681">
    <property type="term" value="F:bent DNA binding"/>
    <property type="evidence" value="ECO:0007669"/>
    <property type="project" value="TreeGrafter"/>
</dbReference>
<dbReference type="InterPro" id="IPR037150">
    <property type="entry name" value="H-NS_C_dom_sf"/>
</dbReference>
<keyword evidence="4" id="KW-0238">DNA-binding</keyword>
<comment type="similarity">
    <text evidence="2">Belongs to the histone-like protein H-NS family.</text>
</comment>
<protein>
    <submittedName>
        <fullName evidence="6">Histone</fullName>
    </submittedName>
</protein>
<sequence>MPQTLKELETSLAALDAKIVAARQTESAAALEKVRELVSEFGFSLQQLFPIGSSEKKKREAKYRDDESGATWTGIGKPPAWIAGKNREDFLIVEFPQSQGPFLAEMAAAAGRNRR</sequence>
<dbReference type="GO" id="GO:0003680">
    <property type="term" value="F:minor groove of adenine-thymine-rich DNA binding"/>
    <property type="evidence" value="ECO:0007669"/>
    <property type="project" value="TreeGrafter"/>
</dbReference>
<dbReference type="SUPFAM" id="SSF81273">
    <property type="entry name" value="H-NS histone-like proteins"/>
    <property type="match status" value="1"/>
</dbReference>
<dbReference type="GO" id="GO:0001217">
    <property type="term" value="F:DNA-binding transcription repressor activity"/>
    <property type="evidence" value="ECO:0007669"/>
    <property type="project" value="TreeGrafter"/>
</dbReference>
<reference evidence="6 7" key="1">
    <citation type="submission" date="2014-01" db="EMBL/GenBank/DDBJ databases">
        <title>Interspecies Systems Biology Uncovers Metabolites Affecting C. elegans Gene Expression and Life History Traits.</title>
        <authorList>
            <person name="Watson E."/>
            <person name="Macneil L.T."/>
            <person name="Ritter A.D."/>
            <person name="Yilmaz L.S."/>
            <person name="Rosebrock A.P."/>
            <person name="Caudy A.A."/>
            <person name="Walhout A.J."/>
        </authorList>
    </citation>
    <scope>NUCLEOTIDE SEQUENCE [LARGE SCALE GENOMIC DNA]</scope>
    <source>
        <strain evidence="6 7">DA1877</strain>
    </source>
</reference>
<dbReference type="SMART" id="SM00528">
    <property type="entry name" value="HNS"/>
    <property type="match status" value="1"/>
</dbReference>
<keyword evidence="7" id="KW-1185">Reference proteome</keyword>
<dbReference type="GO" id="GO:0000976">
    <property type="term" value="F:transcription cis-regulatory region binding"/>
    <property type="evidence" value="ECO:0007669"/>
    <property type="project" value="TreeGrafter"/>
</dbReference>
<dbReference type="PANTHER" id="PTHR38097:SF2">
    <property type="entry name" value="DNA-BINDING PROTEIN STPA"/>
    <property type="match status" value="1"/>
</dbReference>
<evidence type="ECO:0000313" key="7">
    <source>
        <dbReference type="Proteomes" id="UP000020766"/>
    </source>
</evidence>
<dbReference type="Pfam" id="PF00816">
    <property type="entry name" value="Histone_HNS"/>
    <property type="match status" value="1"/>
</dbReference>
<dbReference type="PATRIC" id="fig|1457173.3.peg.3212"/>
<dbReference type="Proteomes" id="UP000020766">
    <property type="component" value="Unassembled WGS sequence"/>
</dbReference>
<dbReference type="GO" id="GO:0005829">
    <property type="term" value="C:cytosol"/>
    <property type="evidence" value="ECO:0007669"/>
    <property type="project" value="TreeGrafter"/>
</dbReference>
<gene>
    <name evidence="6" type="ORF">AX13_08995</name>
</gene>